<evidence type="ECO:0000256" key="15">
    <source>
        <dbReference type="ARBA" id="ARBA00023268"/>
    </source>
</evidence>
<dbReference type="FunFam" id="3.40.140.10:FF:000025">
    <property type="entry name" value="Riboflavin biosynthesis protein RibD"/>
    <property type="match status" value="1"/>
</dbReference>
<evidence type="ECO:0000256" key="4">
    <source>
        <dbReference type="ARBA" id="ARBA00005843"/>
    </source>
</evidence>
<dbReference type="AlphaFoldDB" id="A0AAW2VCU7"/>
<gene>
    <name evidence="22" type="ORF">Sradi_1133500</name>
</gene>
<feature type="repeat" description="ANK" evidence="18">
    <location>
        <begin position="16"/>
        <end position="48"/>
    </location>
</feature>
<comment type="caution">
    <text evidence="22">The sequence shown here is derived from an EMBL/GenBank/DDBJ whole genome shotgun (WGS) entry which is preliminary data.</text>
</comment>
<dbReference type="PANTHER" id="PTHR44329:SF62">
    <property type="entry name" value="PROTEIN KINASE DOMAIN-CONTAINING PROTEIN"/>
    <property type="match status" value="1"/>
</dbReference>
<dbReference type="SMART" id="SM00248">
    <property type="entry name" value="ANK"/>
    <property type="match status" value="2"/>
</dbReference>
<dbReference type="SUPFAM" id="SSF48403">
    <property type="entry name" value="Ankyrin repeat"/>
    <property type="match status" value="1"/>
</dbReference>
<keyword evidence="18" id="KW-0040">ANK repeat</keyword>
<evidence type="ECO:0000256" key="12">
    <source>
        <dbReference type="ARBA" id="ARBA00022801"/>
    </source>
</evidence>
<dbReference type="CDD" id="cd01284">
    <property type="entry name" value="Riboflavin_deaminase-reductase"/>
    <property type="match status" value="1"/>
</dbReference>
<evidence type="ECO:0000256" key="5">
    <source>
        <dbReference type="ARBA" id="ARBA00012766"/>
    </source>
</evidence>
<dbReference type="SUPFAM" id="SSF53597">
    <property type="entry name" value="Dihydrofolate reductase-like"/>
    <property type="match status" value="1"/>
</dbReference>
<dbReference type="InterPro" id="IPR002734">
    <property type="entry name" value="RibDG_C"/>
</dbReference>
<dbReference type="GO" id="GO:0004674">
    <property type="term" value="F:protein serine/threonine kinase activity"/>
    <property type="evidence" value="ECO:0007669"/>
    <property type="project" value="TreeGrafter"/>
</dbReference>
<evidence type="ECO:0000256" key="13">
    <source>
        <dbReference type="ARBA" id="ARBA00022833"/>
    </source>
</evidence>
<keyword evidence="13" id="KW-0862">Zinc</keyword>
<dbReference type="SUPFAM" id="SSF53927">
    <property type="entry name" value="Cytidine deaminase-like"/>
    <property type="match status" value="1"/>
</dbReference>
<evidence type="ECO:0000256" key="3">
    <source>
        <dbReference type="ARBA" id="ARBA00004910"/>
    </source>
</evidence>
<evidence type="ECO:0000256" key="6">
    <source>
        <dbReference type="ARBA" id="ARBA00013173"/>
    </source>
</evidence>
<evidence type="ECO:0000256" key="11">
    <source>
        <dbReference type="ARBA" id="ARBA00022777"/>
    </source>
</evidence>
<reference evidence="22" key="2">
    <citation type="journal article" date="2024" name="Plant">
        <title>Genomic evolution and insights into agronomic trait innovations of Sesamum species.</title>
        <authorList>
            <person name="Miao H."/>
            <person name="Wang L."/>
            <person name="Qu L."/>
            <person name="Liu H."/>
            <person name="Sun Y."/>
            <person name="Le M."/>
            <person name="Wang Q."/>
            <person name="Wei S."/>
            <person name="Zheng Y."/>
            <person name="Lin W."/>
            <person name="Duan Y."/>
            <person name="Cao H."/>
            <person name="Xiong S."/>
            <person name="Wang X."/>
            <person name="Wei L."/>
            <person name="Li C."/>
            <person name="Ma Q."/>
            <person name="Ju M."/>
            <person name="Zhao R."/>
            <person name="Li G."/>
            <person name="Mu C."/>
            <person name="Tian Q."/>
            <person name="Mei H."/>
            <person name="Zhang T."/>
            <person name="Gao T."/>
            <person name="Zhang H."/>
        </authorList>
    </citation>
    <scope>NUCLEOTIDE SEQUENCE</scope>
    <source>
        <strain evidence="22">G02</strain>
    </source>
</reference>
<dbReference type="Gene3D" id="3.40.140.10">
    <property type="entry name" value="Cytidine Deaminase, domain 2"/>
    <property type="match status" value="1"/>
</dbReference>
<keyword evidence="11" id="KW-0418">Kinase</keyword>
<dbReference type="EMBL" id="JACGWJ010000004">
    <property type="protein sequence ID" value="KAL0425987.1"/>
    <property type="molecule type" value="Genomic_DNA"/>
</dbReference>
<keyword evidence="12" id="KW-0378">Hydrolase</keyword>
<dbReference type="Gene3D" id="3.30.200.20">
    <property type="entry name" value="Phosphorylase Kinase, domain 1"/>
    <property type="match status" value="1"/>
</dbReference>
<dbReference type="Pfam" id="PF12796">
    <property type="entry name" value="Ank_2"/>
    <property type="match status" value="1"/>
</dbReference>
<dbReference type="PROSITE" id="PS00107">
    <property type="entry name" value="PROTEIN_KINASE_ATP"/>
    <property type="match status" value="1"/>
</dbReference>
<protein>
    <recommendedName>
        <fullName evidence="17">Riboflavin biosynthesis protein PYRD, chloroplastic</fullName>
        <ecNumber evidence="6">1.1.1.193</ecNumber>
        <ecNumber evidence="5">3.5.4.26</ecNumber>
    </recommendedName>
</protein>
<dbReference type="FunFam" id="3.30.200.20:FF:000180">
    <property type="entry name" value="serine/threonine-protein kinase STY46-like"/>
    <property type="match status" value="1"/>
</dbReference>
<dbReference type="InterPro" id="IPR000719">
    <property type="entry name" value="Prot_kinase_dom"/>
</dbReference>
<evidence type="ECO:0000256" key="18">
    <source>
        <dbReference type="PROSITE-ProRule" id="PRU00023"/>
    </source>
</evidence>
<evidence type="ECO:0000256" key="16">
    <source>
        <dbReference type="ARBA" id="ARBA00058389"/>
    </source>
</evidence>
<dbReference type="InterPro" id="IPR024072">
    <property type="entry name" value="DHFR-like_dom_sf"/>
</dbReference>
<evidence type="ECO:0000256" key="10">
    <source>
        <dbReference type="ARBA" id="ARBA00022741"/>
    </source>
</evidence>
<dbReference type="PROSITE" id="PS00903">
    <property type="entry name" value="CYT_DCMP_DEAMINASES_1"/>
    <property type="match status" value="1"/>
</dbReference>
<sequence length="737" mass="81612">MEELMKGVNTNLADYDKRTALHLASCEGCTEIVVLLLERGADVNSMDRWGRTPLSDARSFGHQEICKILEAHGGIDPMGLDSQTPCCEIDSNEVDMTGGTLIGEGAYGEVYLVKWRGTEVAAKTIRSSIASNKIVKDNFLKELALWQKLRHPNIVQFLGVLNHPDRLIFLTEYLRNGSLYDILQKKGRLDPLTAVAYALDIARGMNYLHEHKPHAIIHRDLTPRNVLQSEAGRLKVTDFGLSKIAQGKDVGYKMTGGTGSCTIISLQTKLMFQGGPSNRGEDPEKLADKRAYEDLRPHLPSIVYPEPVKKLLRDCWHKNPDRRPTFEEIIGHLEIIQENLQQKAITACYYAVVSWFLRLSWCVSCHFSLSATKCGGSDIKQELKQDKIDDSYYIRRCVELARKAIGHTSPNPMVGCVIVKDGKIVGEGFHPKAGQPHAEVFALRDAGDFAENATAYVSLEPCNHYGRTPPCTEALIKAKVRNVVIGMVDPNPIVASTGVKKLQDAGIEVTAGVEEDMCRSLNEAYIHHMLTGKPFVTLRYSMSLDGHLLNQLGEEAAECGGYYSKLLQENDAIILLSSALAEKSSFPISKEPAANQPLKIVLLKSSNSLMQIPALKDNADSKLLIISEKDKSLEPQTGQEGIQSLSFDVISLLEILEHCKHQGFCSVLLDLRGSNVDLEDLLKEGFEQNLFQKVVVEVLPFLCGGQESVLKYSDLKFHAKKLTSFVSGSSVLLEGYF</sequence>
<dbReference type="InterPro" id="IPR016193">
    <property type="entry name" value="Cytidine_deaminase-like"/>
</dbReference>
<dbReference type="GO" id="GO:0005524">
    <property type="term" value="F:ATP binding"/>
    <property type="evidence" value="ECO:0007669"/>
    <property type="project" value="UniProtKB-UniRule"/>
</dbReference>
<dbReference type="InterPro" id="IPR002110">
    <property type="entry name" value="Ankyrin_rpt"/>
</dbReference>
<dbReference type="Gene3D" id="1.25.40.20">
    <property type="entry name" value="Ankyrin repeat-containing domain"/>
    <property type="match status" value="1"/>
</dbReference>
<dbReference type="InterPro" id="IPR017441">
    <property type="entry name" value="Protein_kinase_ATP_BS"/>
</dbReference>
<dbReference type="InterPro" id="IPR016192">
    <property type="entry name" value="APOBEC/CMP_deaminase_Zn-bd"/>
</dbReference>
<keyword evidence="8" id="KW-0808">Transferase</keyword>
<dbReference type="PROSITE" id="PS50088">
    <property type="entry name" value="ANK_REPEAT"/>
    <property type="match status" value="1"/>
</dbReference>
<comment type="pathway">
    <text evidence="3">Cofactor biosynthesis; riboflavin biosynthesis; 5-amino-6-(D-ribitylamino)uracil from GTP: step 3/4.</text>
</comment>
<evidence type="ECO:0000256" key="9">
    <source>
        <dbReference type="ARBA" id="ARBA00022723"/>
    </source>
</evidence>
<keyword evidence="7" id="KW-0686">Riboflavin biosynthesis</keyword>
<dbReference type="EC" id="3.5.4.26" evidence="5"/>
<dbReference type="PROSITE" id="PS51747">
    <property type="entry name" value="CYT_DCMP_DEAMINASES_2"/>
    <property type="match status" value="1"/>
</dbReference>
<reference evidence="22" key="1">
    <citation type="submission" date="2020-06" db="EMBL/GenBank/DDBJ databases">
        <authorList>
            <person name="Li T."/>
            <person name="Hu X."/>
            <person name="Zhang T."/>
            <person name="Song X."/>
            <person name="Zhang H."/>
            <person name="Dai N."/>
            <person name="Sheng W."/>
            <person name="Hou X."/>
            <person name="Wei L."/>
        </authorList>
    </citation>
    <scope>NUCLEOTIDE SEQUENCE</scope>
    <source>
        <strain evidence="22">G02</strain>
        <tissue evidence="22">Leaf</tissue>
    </source>
</reference>
<comment type="cofactor">
    <cofactor evidence="1">
        <name>Zn(2+)</name>
        <dbReference type="ChEBI" id="CHEBI:29105"/>
    </cofactor>
</comment>
<evidence type="ECO:0000259" key="21">
    <source>
        <dbReference type="PROSITE" id="PS51747"/>
    </source>
</evidence>
<comment type="pathway">
    <text evidence="2">Cofactor biosynthesis; riboflavin biosynthesis; 5-amino-6-(D-ribitylamino)uracil from GTP: step 2/4.</text>
</comment>
<dbReference type="Pfam" id="PF01872">
    <property type="entry name" value="RibD_C"/>
    <property type="match status" value="1"/>
</dbReference>
<dbReference type="GO" id="GO:0008270">
    <property type="term" value="F:zinc ion binding"/>
    <property type="evidence" value="ECO:0007669"/>
    <property type="project" value="InterPro"/>
</dbReference>
<dbReference type="GO" id="GO:0009231">
    <property type="term" value="P:riboflavin biosynthetic process"/>
    <property type="evidence" value="ECO:0007669"/>
    <property type="project" value="UniProtKB-KW"/>
</dbReference>
<feature type="domain" description="CMP/dCMP-type deaminase" evidence="21">
    <location>
        <begin position="388"/>
        <end position="510"/>
    </location>
</feature>
<dbReference type="Gene3D" id="3.40.430.10">
    <property type="entry name" value="Dihydrofolate Reductase, subunit A"/>
    <property type="match status" value="1"/>
</dbReference>
<feature type="binding site" evidence="19">
    <location>
        <position position="123"/>
    </location>
    <ligand>
        <name>ATP</name>
        <dbReference type="ChEBI" id="CHEBI:30616"/>
    </ligand>
</feature>
<dbReference type="SUPFAM" id="SSF56112">
    <property type="entry name" value="Protein kinase-like (PK-like)"/>
    <property type="match status" value="1"/>
</dbReference>
<name>A0AAW2VCU7_SESRA</name>
<organism evidence="22">
    <name type="scientific">Sesamum radiatum</name>
    <name type="common">Black benniseed</name>
    <dbReference type="NCBI Taxonomy" id="300843"/>
    <lineage>
        <taxon>Eukaryota</taxon>
        <taxon>Viridiplantae</taxon>
        <taxon>Streptophyta</taxon>
        <taxon>Embryophyta</taxon>
        <taxon>Tracheophyta</taxon>
        <taxon>Spermatophyta</taxon>
        <taxon>Magnoliopsida</taxon>
        <taxon>eudicotyledons</taxon>
        <taxon>Gunneridae</taxon>
        <taxon>Pentapetalae</taxon>
        <taxon>asterids</taxon>
        <taxon>lamiids</taxon>
        <taxon>Lamiales</taxon>
        <taxon>Pedaliaceae</taxon>
        <taxon>Sesamum</taxon>
    </lineage>
</organism>
<dbReference type="PANTHER" id="PTHR44329">
    <property type="entry name" value="SERINE/THREONINE-PROTEIN KINASE TNNI3K-RELATED"/>
    <property type="match status" value="1"/>
</dbReference>
<dbReference type="PROSITE" id="PS50011">
    <property type="entry name" value="PROTEIN_KINASE_DOM"/>
    <property type="match status" value="1"/>
</dbReference>
<dbReference type="Gene3D" id="1.10.510.10">
    <property type="entry name" value="Transferase(Phosphotransferase) domain 1"/>
    <property type="match status" value="2"/>
</dbReference>
<dbReference type="PROSITE" id="PS50297">
    <property type="entry name" value="ANK_REP_REGION"/>
    <property type="match status" value="1"/>
</dbReference>
<dbReference type="GO" id="GO:0008703">
    <property type="term" value="F:5-amino-6-(5-phosphoribosylamino)uracil reductase activity"/>
    <property type="evidence" value="ECO:0007669"/>
    <property type="project" value="UniProtKB-EC"/>
</dbReference>
<evidence type="ECO:0000259" key="20">
    <source>
        <dbReference type="PROSITE" id="PS50011"/>
    </source>
</evidence>
<dbReference type="InterPro" id="IPR004794">
    <property type="entry name" value="Eubact_RibD"/>
</dbReference>
<accession>A0AAW2VCU7</accession>
<dbReference type="EC" id="1.1.1.193" evidence="6"/>
<evidence type="ECO:0000256" key="2">
    <source>
        <dbReference type="ARBA" id="ARBA00004882"/>
    </source>
</evidence>
<comment type="function">
    <text evidence="16">Monofunctional pyrimidine deaminase involved in the riboflavin biosynthesis pathway. Also has a reductase domain that lacks catalytically essential substrate-binding residues.</text>
</comment>
<dbReference type="InterPro" id="IPR011009">
    <property type="entry name" value="Kinase-like_dom_sf"/>
</dbReference>
<feature type="domain" description="Protein kinase" evidence="20">
    <location>
        <begin position="96"/>
        <end position="335"/>
    </location>
</feature>
<keyword evidence="9" id="KW-0479">Metal-binding</keyword>
<evidence type="ECO:0000313" key="22">
    <source>
        <dbReference type="EMBL" id="KAL0425987.1"/>
    </source>
</evidence>
<evidence type="ECO:0000256" key="8">
    <source>
        <dbReference type="ARBA" id="ARBA00022679"/>
    </source>
</evidence>
<dbReference type="Pfam" id="PF00069">
    <property type="entry name" value="Pkinase"/>
    <property type="match status" value="1"/>
</dbReference>
<dbReference type="InterPro" id="IPR002125">
    <property type="entry name" value="CMP_dCMP_dom"/>
</dbReference>
<evidence type="ECO:0000256" key="17">
    <source>
        <dbReference type="ARBA" id="ARBA00070721"/>
    </source>
</evidence>
<dbReference type="NCBIfam" id="TIGR00326">
    <property type="entry name" value="eubact_ribD"/>
    <property type="match status" value="1"/>
</dbReference>
<keyword evidence="15" id="KW-0511">Multifunctional enzyme</keyword>
<evidence type="ECO:0000256" key="19">
    <source>
        <dbReference type="PROSITE-ProRule" id="PRU10141"/>
    </source>
</evidence>
<keyword evidence="14 19" id="KW-0067">ATP-binding</keyword>
<evidence type="ECO:0000256" key="1">
    <source>
        <dbReference type="ARBA" id="ARBA00001947"/>
    </source>
</evidence>
<comment type="similarity">
    <text evidence="4">Belongs to the protein kinase superfamily. TKL Ser/Thr protein kinase family.</text>
</comment>
<dbReference type="InterPro" id="IPR051681">
    <property type="entry name" value="Ser/Thr_Kinases-Pseudokinases"/>
</dbReference>
<dbReference type="GO" id="GO:0008835">
    <property type="term" value="F:diaminohydroxyphosphoribosylaminopyrimidine deaminase activity"/>
    <property type="evidence" value="ECO:0007669"/>
    <property type="project" value="UniProtKB-EC"/>
</dbReference>
<evidence type="ECO:0000256" key="7">
    <source>
        <dbReference type="ARBA" id="ARBA00022619"/>
    </source>
</evidence>
<dbReference type="InterPro" id="IPR036770">
    <property type="entry name" value="Ankyrin_rpt-contain_sf"/>
</dbReference>
<proteinExistence type="inferred from homology"/>
<keyword evidence="10 19" id="KW-0547">Nucleotide-binding</keyword>
<evidence type="ECO:0000256" key="14">
    <source>
        <dbReference type="ARBA" id="ARBA00022840"/>
    </source>
</evidence>
<dbReference type="Pfam" id="PF00383">
    <property type="entry name" value="dCMP_cyt_deam_1"/>
    <property type="match status" value="1"/>
</dbReference>